<evidence type="ECO:0000313" key="3">
    <source>
        <dbReference type="Proteomes" id="UP000094570"/>
    </source>
</evidence>
<dbReference type="OrthoDB" id="9793746at2"/>
<feature type="transmembrane region" description="Helical" evidence="1">
    <location>
        <begin position="82"/>
        <end position="99"/>
    </location>
</feature>
<feature type="transmembrane region" description="Helical" evidence="1">
    <location>
        <begin position="192"/>
        <end position="217"/>
    </location>
</feature>
<dbReference type="STRING" id="1008305.A4H02_00070"/>
<keyword evidence="1" id="KW-0812">Transmembrane</keyword>
<dbReference type="EMBL" id="LWAF01000001">
    <property type="protein sequence ID" value="ODN31442.1"/>
    <property type="molecule type" value="Genomic_DNA"/>
</dbReference>
<protein>
    <submittedName>
        <fullName evidence="2">DUF368 domain-containing protein</fullName>
    </submittedName>
</protein>
<gene>
    <name evidence="2" type="ORF">A4H02_00070</name>
</gene>
<feature type="transmembrane region" description="Helical" evidence="1">
    <location>
        <begin position="111"/>
        <end position="129"/>
    </location>
</feature>
<evidence type="ECO:0000313" key="2">
    <source>
        <dbReference type="EMBL" id="ODN31442.1"/>
    </source>
</evidence>
<accession>A0A1E3G5L2</accession>
<feature type="transmembrane region" description="Helical" evidence="1">
    <location>
        <begin position="52"/>
        <end position="76"/>
    </location>
</feature>
<dbReference type="InterPro" id="IPR007163">
    <property type="entry name" value="VCA0040-like"/>
</dbReference>
<sequence>MVRSGVAGLLIGLANVIPGVSGGTMAVIVGVFERLINTVDGLTKLRLKRDDLLFLVVLGVGVVLGLLLGSKVLVFAFKTYPYYTYAFFYGLILFSLYDLKDQVKHFRIVEFLAGFFVVVFPYFLAHGGFVRDLGNLSTAELFVFIPLSGALAGASMVLPGLSGSLVLMLLGYYHQAIEIVSRFPLKITSKEILFLISLGVGILVGIVVIVRLLNLWFEKARSSIMNFILGLLTGSLYPITPGFHGTGNVVLLLVWISVGAGLLIVLKKLSYKRLSAI</sequence>
<dbReference type="PANTHER" id="PTHR37308:SF1">
    <property type="entry name" value="POLYPRENYL-PHOSPHATE TRANSPORTER"/>
    <property type="match status" value="1"/>
</dbReference>
<keyword evidence="1" id="KW-0472">Membrane</keyword>
<proteinExistence type="predicted"/>
<evidence type="ECO:0000256" key="1">
    <source>
        <dbReference type="SAM" id="Phobius"/>
    </source>
</evidence>
<dbReference type="Pfam" id="PF04018">
    <property type="entry name" value="VCA0040-like"/>
    <property type="match status" value="1"/>
</dbReference>
<name>A0A1E3G5L2_9BACT</name>
<feature type="transmembrane region" description="Helical" evidence="1">
    <location>
        <begin position="6"/>
        <end position="32"/>
    </location>
</feature>
<feature type="transmembrane region" description="Helical" evidence="1">
    <location>
        <begin position="141"/>
        <end position="171"/>
    </location>
</feature>
<dbReference type="Proteomes" id="UP000094570">
    <property type="component" value="Unassembled WGS sequence"/>
</dbReference>
<comment type="caution">
    <text evidence="2">The sequence shown here is derived from an EMBL/GenBank/DDBJ whole genome shotgun (WGS) entry which is preliminary data.</text>
</comment>
<keyword evidence="1" id="KW-1133">Transmembrane helix</keyword>
<dbReference type="AlphaFoldDB" id="A0A1E3G5L2"/>
<dbReference type="PANTHER" id="PTHR37308">
    <property type="entry name" value="INTEGRAL MEMBRANE PROTEIN"/>
    <property type="match status" value="1"/>
</dbReference>
<organism evidence="2 3">
    <name type="scientific">Fervidobacterium thailandense</name>
    <dbReference type="NCBI Taxonomy" id="1008305"/>
    <lineage>
        <taxon>Bacteria</taxon>
        <taxon>Thermotogati</taxon>
        <taxon>Thermotogota</taxon>
        <taxon>Thermotogae</taxon>
        <taxon>Thermotogales</taxon>
        <taxon>Fervidobacteriaceae</taxon>
        <taxon>Fervidobacterium</taxon>
    </lineage>
</organism>
<reference evidence="3" key="1">
    <citation type="submission" date="2016-04" db="EMBL/GenBank/DDBJ databases">
        <title>The genome sequence project of a novel Fervidobacterium isolate from a hot spring in Thailand.</title>
        <authorList>
            <person name="Gonzalez J.M."/>
            <person name="Cuecas A."/>
            <person name="Kanoksilapatham W."/>
        </authorList>
    </citation>
    <scope>NUCLEOTIDE SEQUENCE [LARGE SCALE GENOMIC DNA]</scope>
    <source>
        <strain evidence="3">FC2004</strain>
    </source>
</reference>
<feature type="transmembrane region" description="Helical" evidence="1">
    <location>
        <begin position="245"/>
        <end position="266"/>
    </location>
</feature>
<keyword evidence="3" id="KW-1185">Reference proteome</keyword>